<feature type="domain" description="Thioester reductase (TE)" evidence="1">
    <location>
        <begin position="6"/>
        <end position="200"/>
    </location>
</feature>
<evidence type="ECO:0000259" key="1">
    <source>
        <dbReference type="Pfam" id="PF07993"/>
    </source>
</evidence>
<dbReference type="GO" id="GO:0080019">
    <property type="term" value="F:alcohol-forming very long-chain fatty acyl-CoA reductase activity"/>
    <property type="evidence" value="ECO:0007669"/>
    <property type="project" value="InterPro"/>
</dbReference>
<dbReference type="InterPro" id="IPR013120">
    <property type="entry name" value="FAR_NAD-bd"/>
</dbReference>
<comment type="caution">
    <text evidence="2">The sequence shown here is derived from an EMBL/GenBank/DDBJ whole genome shotgun (WGS) entry which is preliminary data.</text>
</comment>
<reference evidence="2 3" key="1">
    <citation type="journal article" date="2016" name="Nat. Commun.">
        <title>Thousands of microbial genomes shed light on interconnected biogeochemical processes in an aquifer system.</title>
        <authorList>
            <person name="Anantharaman K."/>
            <person name="Brown C.T."/>
            <person name="Hug L.A."/>
            <person name="Sharon I."/>
            <person name="Castelle C.J."/>
            <person name="Probst A.J."/>
            <person name="Thomas B.C."/>
            <person name="Singh A."/>
            <person name="Wilkins M.J."/>
            <person name="Karaoz U."/>
            <person name="Brodie E.L."/>
            <person name="Williams K.H."/>
            <person name="Hubbard S.S."/>
            <person name="Banfield J.F."/>
        </authorList>
    </citation>
    <scope>NUCLEOTIDE SEQUENCE [LARGE SCALE GENOMIC DNA]</scope>
</reference>
<proteinExistence type="predicted"/>
<gene>
    <name evidence="2" type="ORF">A3B24_03365</name>
</gene>
<protein>
    <recommendedName>
        <fullName evidence="1">Thioester reductase (TE) domain-containing protein</fullName>
    </recommendedName>
</protein>
<accession>A0A1G2RJ86</accession>
<sequence length="385" mass="42038">MTTLLVTGATGTVGQIVVRLLLERGHDVIALVRGKNGENAQERMRKIVPGAERLTVLEGDILEPFAGVRTGDIAQLYGNVHGLVHSAASIKFIETPDKLVHRTNVEGTKNALNLASALRIPAICYVGTAYANGNKSFCLEDAVPVDPLIQRNAYELSKALAEKLVRESGIPFSILRPAIVTGDYHTGFTPEVNSGYGGWFEVLFRHGKAIQKEWKQDPQKLLGSGIHVDSQGVITLPITISATKVGPLHLVPRDWVGSTLVGLIESPVQNMTFHLTHPNPPSVKFVIEQSLEHLGIRGFKIGSSDHAPSGRAGAIQRVIQGQLAQFNPYTRQDVQKFSNSNTREVLGPRWVAPPPITPDYFARLLDYAISQNFGRERELVSTGRT</sequence>
<dbReference type="Proteomes" id="UP000176917">
    <property type="component" value="Unassembled WGS sequence"/>
</dbReference>
<evidence type="ECO:0000313" key="3">
    <source>
        <dbReference type="Proteomes" id="UP000176917"/>
    </source>
</evidence>
<dbReference type="PANTHER" id="PTHR11011">
    <property type="entry name" value="MALE STERILITY PROTEIN 2-RELATED"/>
    <property type="match status" value="1"/>
</dbReference>
<organism evidence="2 3">
    <name type="scientific">Candidatus Wildermuthbacteria bacterium RIFCSPLOWO2_01_FULL_48_16</name>
    <dbReference type="NCBI Taxonomy" id="1802461"/>
    <lineage>
        <taxon>Bacteria</taxon>
        <taxon>Candidatus Wildermuthiibacteriota</taxon>
    </lineage>
</organism>
<dbReference type="AlphaFoldDB" id="A0A1G2RJ86"/>
<dbReference type="SUPFAM" id="SSF51735">
    <property type="entry name" value="NAD(P)-binding Rossmann-fold domains"/>
    <property type="match status" value="1"/>
</dbReference>
<evidence type="ECO:0000313" key="2">
    <source>
        <dbReference type="EMBL" id="OHA72906.1"/>
    </source>
</evidence>
<name>A0A1G2RJ86_9BACT</name>
<dbReference type="EMBL" id="MHUG01000019">
    <property type="protein sequence ID" value="OHA72906.1"/>
    <property type="molecule type" value="Genomic_DNA"/>
</dbReference>
<dbReference type="Pfam" id="PF07993">
    <property type="entry name" value="NAD_binding_4"/>
    <property type="match status" value="1"/>
</dbReference>
<dbReference type="InterPro" id="IPR026055">
    <property type="entry name" value="FAR"/>
</dbReference>
<dbReference type="Gene3D" id="3.40.50.720">
    <property type="entry name" value="NAD(P)-binding Rossmann-like Domain"/>
    <property type="match status" value="1"/>
</dbReference>
<dbReference type="STRING" id="1802461.A3B24_03365"/>
<dbReference type="InterPro" id="IPR036291">
    <property type="entry name" value="NAD(P)-bd_dom_sf"/>
</dbReference>